<evidence type="ECO:0000313" key="2">
    <source>
        <dbReference type="EMBL" id="GAC62322.1"/>
    </source>
</evidence>
<dbReference type="AlphaFoldDB" id="L7LQ69"/>
<name>L7LQ69_9ACTN</name>
<evidence type="ECO:0000313" key="3">
    <source>
        <dbReference type="Proteomes" id="UP000035083"/>
    </source>
</evidence>
<feature type="compositionally biased region" description="Polar residues" evidence="1">
    <location>
        <begin position="72"/>
        <end position="82"/>
    </location>
</feature>
<dbReference type="EMBL" id="BANU01000033">
    <property type="protein sequence ID" value="GAC62322.1"/>
    <property type="molecule type" value="Genomic_DNA"/>
</dbReference>
<reference evidence="2 3" key="1">
    <citation type="submission" date="2012-12" db="EMBL/GenBank/DDBJ databases">
        <title>Whole genome shotgun sequence of Gordonia sihwensis NBRC 108236.</title>
        <authorList>
            <person name="Yoshida I."/>
            <person name="Hosoyama A."/>
            <person name="Tsuchikane K."/>
            <person name="Ando Y."/>
            <person name="Baba S."/>
            <person name="Ohji S."/>
            <person name="Hamada M."/>
            <person name="Tamura T."/>
            <person name="Yamazoe A."/>
            <person name="Yamazaki S."/>
            <person name="Fujita N."/>
        </authorList>
    </citation>
    <scope>NUCLEOTIDE SEQUENCE [LARGE SCALE GENOMIC DNA]</scope>
    <source>
        <strain evidence="2 3">NBRC 108236</strain>
    </source>
</reference>
<accession>L7LQ69</accession>
<gene>
    <name evidence="2" type="ORF">GSI01S_33_00080</name>
</gene>
<feature type="compositionally biased region" description="Basic and acidic residues" evidence="1">
    <location>
        <begin position="54"/>
        <end position="71"/>
    </location>
</feature>
<proteinExistence type="predicted"/>
<feature type="region of interest" description="Disordered" evidence="1">
    <location>
        <begin position="54"/>
        <end position="82"/>
    </location>
</feature>
<evidence type="ECO:0000256" key="1">
    <source>
        <dbReference type="SAM" id="MobiDB-lite"/>
    </source>
</evidence>
<dbReference type="RefSeq" id="WP_006897728.1">
    <property type="nucleotide sequence ID" value="NZ_BANU01000033.1"/>
</dbReference>
<keyword evidence="3" id="KW-1185">Reference proteome</keyword>
<protein>
    <submittedName>
        <fullName evidence="2">Uncharacterized protein</fullName>
    </submittedName>
</protein>
<dbReference type="Proteomes" id="UP000035083">
    <property type="component" value="Unassembled WGS sequence"/>
</dbReference>
<sequence length="82" mass="9213">MTTKKRVLSVQECRARAAALPEEWYSASASAASTMAGMPLTTEDFDALRRMRSGETTFAEERDRILSETRQRTAQTRQAKAE</sequence>
<organism evidence="2 3">
    <name type="scientific">Gordonia sihwensis NBRC 108236</name>
    <dbReference type="NCBI Taxonomy" id="1223544"/>
    <lineage>
        <taxon>Bacteria</taxon>
        <taxon>Bacillati</taxon>
        <taxon>Actinomycetota</taxon>
        <taxon>Actinomycetes</taxon>
        <taxon>Mycobacteriales</taxon>
        <taxon>Gordoniaceae</taxon>
        <taxon>Gordonia</taxon>
    </lineage>
</organism>
<comment type="caution">
    <text evidence="2">The sequence shown here is derived from an EMBL/GenBank/DDBJ whole genome shotgun (WGS) entry which is preliminary data.</text>
</comment>